<keyword evidence="6 8" id="KW-0067">ATP-binding</keyword>
<evidence type="ECO:0000256" key="7">
    <source>
        <dbReference type="ARBA" id="ARBA00048539"/>
    </source>
</evidence>
<proteinExistence type="inferred from homology"/>
<reference evidence="10 11" key="1">
    <citation type="submission" date="2012-03" db="EMBL/GenBank/DDBJ databases">
        <authorList>
            <person name="Harkins D.M."/>
            <person name="Madupu R."/>
            <person name="Durkin A.S."/>
            <person name="Torralba M."/>
            <person name="Methe B."/>
            <person name="Sutton G.G."/>
            <person name="Nelson K.E."/>
        </authorList>
    </citation>
    <scope>NUCLEOTIDE SEQUENCE [LARGE SCALE GENOMIC DNA]</scope>
    <source>
        <strain evidence="10 11">CCUG 2042</strain>
    </source>
</reference>
<evidence type="ECO:0000256" key="1">
    <source>
        <dbReference type="ARBA" id="ARBA00004496"/>
    </source>
</evidence>
<organism evidence="10 11">
    <name type="scientific">Pasteurella bettyae CCUG 2042</name>
    <dbReference type="NCBI Taxonomy" id="1095749"/>
    <lineage>
        <taxon>Bacteria</taxon>
        <taxon>Pseudomonadati</taxon>
        <taxon>Pseudomonadota</taxon>
        <taxon>Gammaproteobacteria</taxon>
        <taxon>Pasteurellales</taxon>
        <taxon>Pasteurellaceae</taxon>
        <taxon>Pasteurella</taxon>
    </lineage>
</organism>
<comment type="domain">
    <text evidence="8">The N-terminal region contains the highly conserved SGGXDS motif, predicted to be a P-loop motif involved in ATP binding.</text>
</comment>
<evidence type="ECO:0000313" key="11">
    <source>
        <dbReference type="Proteomes" id="UP000006457"/>
    </source>
</evidence>
<dbReference type="PANTHER" id="PTHR43033">
    <property type="entry name" value="TRNA(ILE)-LYSIDINE SYNTHASE-RELATED"/>
    <property type="match status" value="1"/>
</dbReference>
<dbReference type="HAMAP" id="MF_01161">
    <property type="entry name" value="tRNA_Ile_lys_synt"/>
    <property type="match status" value="1"/>
</dbReference>
<comment type="caution">
    <text evidence="10">The sequence shown here is derived from an EMBL/GenBank/DDBJ whole genome shotgun (WGS) entry which is preliminary data.</text>
</comment>
<dbReference type="GO" id="GO:0006400">
    <property type="term" value="P:tRNA modification"/>
    <property type="evidence" value="ECO:0007669"/>
    <property type="project" value="UniProtKB-UniRule"/>
</dbReference>
<evidence type="ECO:0000256" key="3">
    <source>
        <dbReference type="ARBA" id="ARBA00022598"/>
    </source>
</evidence>
<gene>
    <name evidence="8 10" type="primary">tilS</name>
    <name evidence="10" type="ORF">HMPREF1052_1783</name>
</gene>
<evidence type="ECO:0000256" key="6">
    <source>
        <dbReference type="ARBA" id="ARBA00022840"/>
    </source>
</evidence>
<feature type="binding site" evidence="8">
    <location>
        <begin position="22"/>
        <end position="27"/>
    </location>
    <ligand>
        <name>ATP</name>
        <dbReference type="ChEBI" id="CHEBI:30616"/>
    </ligand>
</feature>
<dbReference type="PANTHER" id="PTHR43033:SF1">
    <property type="entry name" value="TRNA(ILE)-LYSIDINE SYNTHASE-RELATED"/>
    <property type="match status" value="1"/>
</dbReference>
<dbReference type="Pfam" id="PF11734">
    <property type="entry name" value="TilS_C"/>
    <property type="match status" value="1"/>
</dbReference>
<dbReference type="CDD" id="cd01992">
    <property type="entry name" value="TilS_N"/>
    <property type="match status" value="1"/>
</dbReference>
<keyword evidence="11" id="KW-1185">Reference proteome</keyword>
<protein>
    <recommendedName>
        <fullName evidence="8">tRNA(Ile)-lysidine synthase</fullName>
        <ecNumber evidence="8">6.3.4.19</ecNumber>
    </recommendedName>
    <alternativeName>
        <fullName evidence="8">tRNA(Ile)-2-lysyl-cytidine synthase</fullName>
    </alternativeName>
    <alternativeName>
        <fullName evidence="8">tRNA(Ile)-lysidine synthetase</fullName>
    </alternativeName>
</protein>
<dbReference type="SUPFAM" id="SSF56037">
    <property type="entry name" value="PheT/TilS domain"/>
    <property type="match status" value="1"/>
</dbReference>
<dbReference type="RefSeq" id="WP_005759712.1">
    <property type="nucleotide sequence ID" value="NZ_AJSX01000017.1"/>
</dbReference>
<sequence length="428" mass="49786">MSDLFEQFQQTIHHKNILIAFSGGLDSTALLSLFAKLRKNQPHLTLRAIHIHHGLSPNANGWVAHCEEICHQFNIPLIVEKVSVNTQNGIEAGAREARYQAIAKHIKINEILATAHHLNDQTETFLLALKRGSGLQGLSAMQKENITFGLPILRPLLSFSRKQLEQYVRVQNLAWIEDESNLDNQYDRNFLRNEILPTIRKRWQHFDQAVQRSAQHCGEQQQLINELLEEDFQKNFSESDRTFNIAYFAQYSQLKQKALLRLWLNYLEIPMPSTVQLTQLIQDVIFSKQDANPQFVIADKVIRRYQNKLFITNKFADLSHIILQLTLDQKLALPDGLGEILAQQKNNKIYIKWQQYEIDLPFTEQPIEIRFSYSGKVKLHSKAMNQDIKKIWQQLNVPPWQRKRIPLIFYGNQLKSAVGFFRILSDNT</sequence>
<dbReference type="GO" id="GO:0032267">
    <property type="term" value="F:tRNA(Ile)-lysidine synthase activity"/>
    <property type="evidence" value="ECO:0007669"/>
    <property type="project" value="UniProtKB-EC"/>
</dbReference>
<evidence type="ECO:0000256" key="2">
    <source>
        <dbReference type="ARBA" id="ARBA00022490"/>
    </source>
</evidence>
<evidence type="ECO:0000256" key="5">
    <source>
        <dbReference type="ARBA" id="ARBA00022741"/>
    </source>
</evidence>
<dbReference type="Gene3D" id="1.20.59.20">
    <property type="match status" value="1"/>
</dbReference>
<dbReference type="GO" id="GO:0005524">
    <property type="term" value="F:ATP binding"/>
    <property type="evidence" value="ECO:0007669"/>
    <property type="project" value="UniProtKB-UniRule"/>
</dbReference>
<evidence type="ECO:0000313" key="10">
    <source>
        <dbReference type="EMBL" id="EIJ70605.1"/>
    </source>
</evidence>
<evidence type="ECO:0000259" key="9">
    <source>
        <dbReference type="SMART" id="SM00977"/>
    </source>
</evidence>
<dbReference type="Pfam" id="PF09179">
    <property type="entry name" value="TilS"/>
    <property type="match status" value="1"/>
</dbReference>
<keyword evidence="4 8" id="KW-0819">tRNA processing</keyword>
<dbReference type="SUPFAM" id="SSF82829">
    <property type="entry name" value="MesJ substrate recognition domain-like"/>
    <property type="match status" value="1"/>
</dbReference>
<name>I3DFW2_9PAST</name>
<dbReference type="AlphaFoldDB" id="I3DFW2"/>
<accession>I3DFW2</accession>
<comment type="function">
    <text evidence="8">Ligates lysine onto the cytidine present at position 34 of the AUA codon-specific tRNA(Ile) that contains the anticodon CAU, in an ATP-dependent manner. Cytidine is converted to lysidine, thus changing the amino acid specificity of the tRNA from methionine to isoleucine.</text>
</comment>
<comment type="similarity">
    <text evidence="8">Belongs to the tRNA(Ile)-lysidine synthase family.</text>
</comment>
<evidence type="ECO:0000256" key="4">
    <source>
        <dbReference type="ARBA" id="ARBA00022694"/>
    </source>
</evidence>
<dbReference type="InterPro" id="IPR012795">
    <property type="entry name" value="tRNA_Ile_lys_synt_N"/>
</dbReference>
<dbReference type="Pfam" id="PF01171">
    <property type="entry name" value="ATP_bind_3"/>
    <property type="match status" value="1"/>
</dbReference>
<comment type="subcellular location">
    <subcellularLocation>
        <location evidence="1 8">Cytoplasm</location>
    </subcellularLocation>
</comment>
<dbReference type="NCBIfam" id="TIGR02433">
    <property type="entry name" value="lysidine_TilS_C"/>
    <property type="match status" value="1"/>
</dbReference>
<dbReference type="EC" id="6.3.4.19" evidence="8"/>
<comment type="catalytic activity">
    <reaction evidence="7 8">
        <text>cytidine(34) in tRNA(Ile2) + L-lysine + ATP = lysidine(34) in tRNA(Ile2) + AMP + diphosphate + H(+)</text>
        <dbReference type="Rhea" id="RHEA:43744"/>
        <dbReference type="Rhea" id="RHEA-COMP:10625"/>
        <dbReference type="Rhea" id="RHEA-COMP:10670"/>
        <dbReference type="ChEBI" id="CHEBI:15378"/>
        <dbReference type="ChEBI" id="CHEBI:30616"/>
        <dbReference type="ChEBI" id="CHEBI:32551"/>
        <dbReference type="ChEBI" id="CHEBI:33019"/>
        <dbReference type="ChEBI" id="CHEBI:82748"/>
        <dbReference type="ChEBI" id="CHEBI:83665"/>
        <dbReference type="ChEBI" id="CHEBI:456215"/>
        <dbReference type="EC" id="6.3.4.19"/>
    </reaction>
</comment>
<dbReference type="Gene3D" id="3.40.50.620">
    <property type="entry name" value="HUPs"/>
    <property type="match status" value="1"/>
</dbReference>
<keyword evidence="2 8" id="KW-0963">Cytoplasm</keyword>
<dbReference type="Proteomes" id="UP000006457">
    <property type="component" value="Unassembled WGS sequence"/>
</dbReference>
<keyword evidence="5 8" id="KW-0547">Nucleotide-binding</keyword>
<dbReference type="InterPro" id="IPR015262">
    <property type="entry name" value="tRNA_Ile_lys_synt_subst-bd"/>
</dbReference>
<dbReference type="InterPro" id="IPR012796">
    <property type="entry name" value="Lysidine-tRNA-synth_C"/>
</dbReference>
<dbReference type="eggNOG" id="COG0037">
    <property type="taxonomic scope" value="Bacteria"/>
</dbReference>
<evidence type="ECO:0000256" key="8">
    <source>
        <dbReference type="HAMAP-Rule" id="MF_01161"/>
    </source>
</evidence>
<dbReference type="EMBL" id="AJSX01000017">
    <property type="protein sequence ID" value="EIJ70605.1"/>
    <property type="molecule type" value="Genomic_DNA"/>
</dbReference>
<dbReference type="InterPro" id="IPR014729">
    <property type="entry name" value="Rossmann-like_a/b/a_fold"/>
</dbReference>
<dbReference type="NCBIfam" id="TIGR02432">
    <property type="entry name" value="lysidine_TilS_N"/>
    <property type="match status" value="1"/>
</dbReference>
<dbReference type="SMART" id="SM00977">
    <property type="entry name" value="TilS_C"/>
    <property type="match status" value="1"/>
</dbReference>
<dbReference type="InterPro" id="IPR011063">
    <property type="entry name" value="TilS/TtcA_N"/>
</dbReference>
<dbReference type="PATRIC" id="fig|1095749.3.peg.710"/>
<keyword evidence="3 8" id="KW-0436">Ligase</keyword>
<dbReference type="SUPFAM" id="SSF52402">
    <property type="entry name" value="Adenine nucleotide alpha hydrolases-like"/>
    <property type="match status" value="1"/>
</dbReference>
<dbReference type="GO" id="GO:0005737">
    <property type="term" value="C:cytoplasm"/>
    <property type="evidence" value="ECO:0007669"/>
    <property type="project" value="UniProtKB-SubCell"/>
</dbReference>
<feature type="domain" description="Lysidine-tRNA(Ile) synthetase C-terminal" evidence="9">
    <location>
        <begin position="367"/>
        <end position="423"/>
    </location>
</feature>
<dbReference type="InterPro" id="IPR012094">
    <property type="entry name" value="tRNA_Ile_lys_synt"/>
</dbReference>